<dbReference type="PANTHER" id="PTHR35789:SF1">
    <property type="entry name" value="SPORE GERMINATION PROTEIN B3"/>
    <property type="match status" value="1"/>
</dbReference>
<proteinExistence type="inferred from homology"/>
<dbReference type="Pfam" id="PF25198">
    <property type="entry name" value="Spore_GerAC_N"/>
    <property type="match status" value="1"/>
</dbReference>
<feature type="domain" description="Spore germination GerAC-like C-terminal" evidence="8">
    <location>
        <begin position="231"/>
        <end position="395"/>
    </location>
</feature>
<evidence type="ECO:0000259" key="9">
    <source>
        <dbReference type="Pfam" id="PF25198"/>
    </source>
</evidence>
<keyword evidence="3" id="KW-0309">Germination</keyword>
<evidence type="ECO:0000313" key="11">
    <source>
        <dbReference type="Proteomes" id="UP000743001"/>
    </source>
</evidence>
<evidence type="ECO:0000259" key="8">
    <source>
        <dbReference type="Pfam" id="PF05504"/>
    </source>
</evidence>
<accession>A0ABS6FQV9</accession>
<evidence type="ECO:0000256" key="6">
    <source>
        <dbReference type="ARBA" id="ARBA00023139"/>
    </source>
</evidence>
<dbReference type="InterPro" id="IPR057336">
    <property type="entry name" value="GerAC_N"/>
</dbReference>
<keyword evidence="11" id="KW-1185">Reference proteome</keyword>
<keyword evidence="7" id="KW-0449">Lipoprotein</keyword>
<dbReference type="EMBL" id="JAHLQJ010000008">
    <property type="protein sequence ID" value="MBU5672349.1"/>
    <property type="molecule type" value="Genomic_DNA"/>
</dbReference>
<comment type="caution">
    <text evidence="10">The sequence shown here is derived from an EMBL/GenBank/DDBJ whole genome shotgun (WGS) entry which is preliminary data.</text>
</comment>
<sequence>MLRTKQKVSHISFLLLLAILLAILPGCWSKKELNELAIVMAMGIDYDESDYEVSIQVMKSSEIGKSEGRAAGGAPVITYKTVGKTIPEALQRMLSVAPRVPYLSHVRVLIFGESLARSGVSDALDFLSRNQQLRTDFFMLVSKGGKAAEILDVVTSFENIPANSLYSSILLSEKKWAVTSRVTLQQFITQMERQGSNPVLPGVQVVGNKEKGESPDNKKRVVPITLLKHVGLAVFNRDRLVGWLGEPLSKSTNYALNEVNTTSGYIEGPEGGIVGFEVRRTKSDIKVKLGEDNIPEFTVKMTMETDLNSVQSTVDLQKSDTVEWINRKIEQKVDNYVTRDLRIIQEKYGTDVFGFGEALHRKYPKLWKKLRNHWDEQFKQCKITVKSKVAVRRIGSIVQPVKREMKEQ</sequence>
<evidence type="ECO:0000256" key="1">
    <source>
        <dbReference type="ARBA" id="ARBA00004635"/>
    </source>
</evidence>
<evidence type="ECO:0000256" key="2">
    <source>
        <dbReference type="ARBA" id="ARBA00007886"/>
    </source>
</evidence>
<dbReference type="NCBIfam" id="TIGR02887">
    <property type="entry name" value="spore_ger_x_C"/>
    <property type="match status" value="1"/>
</dbReference>
<dbReference type="Proteomes" id="UP000743001">
    <property type="component" value="Unassembled WGS sequence"/>
</dbReference>
<evidence type="ECO:0000313" key="10">
    <source>
        <dbReference type="EMBL" id="MBU5672349.1"/>
    </source>
</evidence>
<keyword evidence="6" id="KW-0564">Palmitate</keyword>
<dbReference type="InterPro" id="IPR046953">
    <property type="entry name" value="Spore_GerAC-like_C"/>
</dbReference>
<organism evidence="10 11">
    <name type="scientific">Paenibacillus brevis</name>
    <dbReference type="NCBI Taxonomy" id="2841508"/>
    <lineage>
        <taxon>Bacteria</taxon>
        <taxon>Bacillati</taxon>
        <taxon>Bacillota</taxon>
        <taxon>Bacilli</taxon>
        <taxon>Bacillales</taxon>
        <taxon>Paenibacillaceae</taxon>
        <taxon>Paenibacillus</taxon>
    </lineage>
</organism>
<name>A0ABS6FQV9_9BACL</name>
<reference evidence="10 11" key="1">
    <citation type="submission" date="2021-06" db="EMBL/GenBank/DDBJ databases">
        <authorList>
            <person name="Sun Q."/>
            <person name="Li D."/>
        </authorList>
    </citation>
    <scope>NUCLEOTIDE SEQUENCE [LARGE SCALE GENOMIC DNA]</scope>
    <source>
        <strain evidence="10 11">MSJ-6</strain>
    </source>
</reference>
<gene>
    <name evidence="10" type="ORF">KQJ23_10990</name>
</gene>
<keyword evidence="5" id="KW-0472">Membrane</keyword>
<comment type="similarity">
    <text evidence="2">Belongs to the GerABKC lipoprotein family.</text>
</comment>
<comment type="subcellular location">
    <subcellularLocation>
        <location evidence="1">Membrane</location>
        <topology evidence="1">Lipid-anchor</topology>
    </subcellularLocation>
</comment>
<dbReference type="RefSeq" id="WP_216478936.1">
    <property type="nucleotide sequence ID" value="NZ_JAHLQJ010000008.1"/>
</dbReference>
<evidence type="ECO:0000256" key="5">
    <source>
        <dbReference type="ARBA" id="ARBA00023136"/>
    </source>
</evidence>
<keyword evidence="4" id="KW-0732">Signal</keyword>
<evidence type="ECO:0000256" key="7">
    <source>
        <dbReference type="ARBA" id="ARBA00023288"/>
    </source>
</evidence>
<dbReference type="InterPro" id="IPR008844">
    <property type="entry name" value="Spore_GerAC-like"/>
</dbReference>
<evidence type="ECO:0000256" key="3">
    <source>
        <dbReference type="ARBA" id="ARBA00022544"/>
    </source>
</evidence>
<evidence type="ECO:0000256" key="4">
    <source>
        <dbReference type="ARBA" id="ARBA00022729"/>
    </source>
</evidence>
<dbReference type="PANTHER" id="PTHR35789">
    <property type="entry name" value="SPORE GERMINATION PROTEIN B3"/>
    <property type="match status" value="1"/>
</dbReference>
<feature type="domain" description="Spore germination protein N-terminal" evidence="9">
    <location>
        <begin position="30"/>
        <end position="204"/>
    </location>
</feature>
<protein>
    <submittedName>
        <fullName evidence="10">Ger(X)C family spore germination protein</fullName>
    </submittedName>
</protein>
<dbReference type="Pfam" id="PF05504">
    <property type="entry name" value="Spore_GerAC"/>
    <property type="match status" value="1"/>
</dbReference>